<name>A0A9W6RBC8_9ACTN</name>
<sequence>MLIRPSGGPAGPYAARPVVASKLDGGVVAQIIPDNEEFDNAFKVQGEMFVRHVVEDAPFPHDFSAGARGVYVAEAGLRSSAEGRRIELETLDDHS</sequence>
<organism evidence="1 2">
    <name type="scientific">Actinoallomurus iriomotensis</name>
    <dbReference type="NCBI Taxonomy" id="478107"/>
    <lineage>
        <taxon>Bacteria</taxon>
        <taxon>Bacillati</taxon>
        <taxon>Actinomycetota</taxon>
        <taxon>Actinomycetes</taxon>
        <taxon>Streptosporangiales</taxon>
        <taxon>Thermomonosporaceae</taxon>
        <taxon>Actinoallomurus</taxon>
    </lineage>
</organism>
<gene>
    <name evidence="1" type="ORF">Airi01_010060</name>
</gene>
<dbReference type="Proteomes" id="UP001165135">
    <property type="component" value="Unassembled WGS sequence"/>
</dbReference>
<protein>
    <submittedName>
        <fullName evidence="1">Uncharacterized protein</fullName>
    </submittedName>
</protein>
<dbReference type="EMBL" id="BSTJ01000001">
    <property type="protein sequence ID" value="GLY72739.1"/>
    <property type="molecule type" value="Genomic_DNA"/>
</dbReference>
<proteinExistence type="predicted"/>
<reference evidence="1" key="1">
    <citation type="submission" date="2023-03" db="EMBL/GenBank/DDBJ databases">
        <title>Actinoallomurus iriomotensis NBRC 103681.</title>
        <authorList>
            <person name="Ichikawa N."/>
            <person name="Sato H."/>
            <person name="Tonouchi N."/>
        </authorList>
    </citation>
    <scope>NUCLEOTIDE SEQUENCE</scope>
    <source>
        <strain evidence="1">NBRC 103681</strain>
    </source>
</reference>
<dbReference type="AlphaFoldDB" id="A0A9W6RBC8"/>
<accession>A0A9W6RBC8</accession>
<evidence type="ECO:0000313" key="1">
    <source>
        <dbReference type="EMBL" id="GLY72739.1"/>
    </source>
</evidence>
<comment type="caution">
    <text evidence="1">The sequence shown here is derived from an EMBL/GenBank/DDBJ whole genome shotgun (WGS) entry which is preliminary data.</text>
</comment>
<dbReference type="RefSeq" id="WP_285617891.1">
    <property type="nucleotide sequence ID" value="NZ_BSTJ01000001.1"/>
</dbReference>
<dbReference type="Gene3D" id="3.30.360.10">
    <property type="entry name" value="Dihydrodipicolinate Reductase, domain 2"/>
    <property type="match status" value="1"/>
</dbReference>
<evidence type="ECO:0000313" key="2">
    <source>
        <dbReference type="Proteomes" id="UP001165135"/>
    </source>
</evidence>